<dbReference type="SUPFAM" id="SSF49764">
    <property type="entry name" value="HSP20-like chaperones"/>
    <property type="match status" value="1"/>
</dbReference>
<evidence type="ECO:0000313" key="5">
    <source>
        <dbReference type="Proteomes" id="UP000636505"/>
    </source>
</evidence>
<feature type="domain" description="SHSP" evidence="3">
    <location>
        <begin position="35"/>
        <end position="147"/>
    </location>
</feature>
<evidence type="ECO:0000256" key="2">
    <source>
        <dbReference type="RuleBase" id="RU003616"/>
    </source>
</evidence>
<sequence>MALVRWQPFQEMGDLQRQMNRLFDDMVAPADRRDGVGALFSPAAELEENEDAYHLKLEVPGMEPGDINVDVTAEAVAITGERKSEQKTENKGMTRTEFRYGKFQRVIPLPGRINHQNVSADYKNGVLNLNLPKAEDEKNKVVRVNIGQ</sequence>
<proteinExistence type="inferred from homology"/>
<dbReference type="PROSITE" id="PS01031">
    <property type="entry name" value="SHSP"/>
    <property type="match status" value="1"/>
</dbReference>
<dbReference type="Proteomes" id="UP000636505">
    <property type="component" value="Unassembled WGS sequence"/>
</dbReference>
<evidence type="ECO:0000313" key="4">
    <source>
        <dbReference type="EMBL" id="MBE9076957.1"/>
    </source>
</evidence>
<gene>
    <name evidence="4" type="ORF">IQ241_06545</name>
</gene>
<accession>A0A8J7DAX7</accession>
<evidence type="ECO:0000256" key="1">
    <source>
        <dbReference type="PROSITE-ProRule" id="PRU00285"/>
    </source>
</evidence>
<dbReference type="Gene3D" id="2.60.40.790">
    <property type="match status" value="1"/>
</dbReference>
<reference evidence="4" key="1">
    <citation type="submission" date="2020-10" db="EMBL/GenBank/DDBJ databases">
        <authorList>
            <person name="Castelo-Branco R."/>
            <person name="Eusebio N."/>
            <person name="Adriana R."/>
            <person name="Vieira A."/>
            <person name="Brugerolle De Fraissinette N."/>
            <person name="Rezende De Castro R."/>
            <person name="Schneider M.P."/>
            <person name="Vasconcelos V."/>
            <person name="Leao P.N."/>
        </authorList>
    </citation>
    <scope>NUCLEOTIDE SEQUENCE</scope>
    <source>
        <strain evidence="4">LEGE 07310</strain>
    </source>
</reference>
<comment type="caution">
    <text evidence="4">The sequence shown here is derived from an EMBL/GenBank/DDBJ whole genome shotgun (WGS) entry which is preliminary data.</text>
</comment>
<keyword evidence="5" id="KW-1185">Reference proteome</keyword>
<dbReference type="CDD" id="cd06464">
    <property type="entry name" value="ACD_sHsps-like"/>
    <property type="match status" value="1"/>
</dbReference>
<dbReference type="InterPro" id="IPR008978">
    <property type="entry name" value="HSP20-like_chaperone"/>
</dbReference>
<dbReference type="RefSeq" id="WP_193905620.1">
    <property type="nucleotide sequence ID" value="NZ_JADEXG010000011.1"/>
</dbReference>
<dbReference type="AlphaFoldDB" id="A0A8J7DAX7"/>
<dbReference type="InterPro" id="IPR002068">
    <property type="entry name" value="A-crystallin/Hsp20_dom"/>
</dbReference>
<organism evidence="4 5">
    <name type="scientific">Vasconcelosia minhoensis LEGE 07310</name>
    <dbReference type="NCBI Taxonomy" id="915328"/>
    <lineage>
        <taxon>Bacteria</taxon>
        <taxon>Bacillati</taxon>
        <taxon>Cyanobacteriota</taxon>
        <taxon>Cyanophyceae</taxon>
        <taxon>Nodosilineales</taxon>
        <taxon>Cymatolegaceae</taxon>
        <taxon>Vasconcelosia</taxon>
        <taxon>Vasconcelosia minhoensis</taxon>
    </lineage>
</organism>
<comment type="similarity">
    <text evidence="1 2">Belongs to the small heat shock protein (HSP20) family.</text>
</comment>
<dbReference type="EMBL" id="JADEXG010000011">
    <property type="protein sequence ID" value="MBE9076957.1"/>
    <property type="molecule type" value="Genomic_DNA"/>
</dbReference>
<evidence type="ECO:0000259" key="3">
    <source>
        <dbReference type="PROSITE" id="PS01031"/>
    </source>
</evidence>
<dbReference type="Pfam" id="PF00011">
    <property type="entry name" value="HSP20"/>
    <property type="match status" value="1"/>
</dbReference>
<dbReference type="InterPro" id="IPR031107">
    <property type="entry name" value="Small_HSP"/>
</dbReference>
<protein>
    <submittedName>
        <fullName evidence="4">Hsp20/alpha crystallin family protein</fullName>
    </submittedName>
</protein>
<dbReference type="PANTHER" id="PTHR11527">
    <property type="entry name" value="HEAT-SHOCK PROTEIN 20 FAMILY MEMBER"/>
    <property type="match status" value="1"/>
</dbReference>
<name>A0A8J7DAX7_9CYAN</name>